<organism evidence="2 3">
    <name type="scientific">Morus notabilis</name>
    <dbReference type="NCBI Taxonomy" id="981085"/>
    <lineage>
        <taxon>Eukaryota</taxon>
        <taxon>Viridiplantae</taxon>
        <taxon>Streptophyta</taxon>
        <taxon>Embryophyta</taxon>
        <taxon>Tracheophyta</taxon>
        <taxon>Spermatophyta</taxon>
        <taxon>Magnoliopsida</taxon>
        <taxon>eudicotyledons</taxon>
        <taxon>Gunneridae</taxon>
        <taxon>Pentapetalae</taxon>
        <taxon>rosids</taxon>
        <taxon>fabids</taxon>
        <taxon>Rosales</taxon>
        <taxon>Moraceae</taxon>
        <taxon>Moreae</taxon>
        <taxon>Morus</taxon>
    </lineage>
</organism>
<sequence length="237" mass="26278">MGFSQDDLRLPYVSRPRPGRAKDRCPPRSRERLNLWCPQLRMERKTTEEKAEHLSEVDVWKIAQTILIISCGYLNISKILFWRTGICDGGWVETGMGRDEVSLAGAERKQSAMVWAARVGVVPAGGCVVEARPPRGGGSSPPVAASSRLGSPEREGGWLAIGGERGGWLAGAGTGRLRERRERGSDRKETKNIMHYGYKFSNINLDPPTAWKRIWCSGIIVPSHGTDRGSIPRMRIL</sequence>
<keyword evidence="3" id="KW-1185">Reference proteome</keyword>
<name>W9QU93_9ROSA</name>
<evidence type="ECO:0000313" key="3">
    <source>
        <dbReference type="Proteomes" id="UP000030645"/>
    </source>
</evidence>
<accession>W9QU93</accession>
<dbReference type="Proteomes" id="UP000030645">
    <property type="component" value="Unassembled WGS sequence"/>
</dbReference>
<feature type="region of interest" description="Disordered" evidence="1">
    <location>
        <begin position="132"/>
        <end position="152"/>
    </location>
</feature>
<gene>
    <name evidence="2" type="ORF">L484_009079</name>
</gene>
<evidence type="ECO:0000313" key="2">
    <source>
        <dbReference type="EMBL" id="EXB40834.1"/>
    </source>
</evidence>
<reference evidence="3" key="1">
    <citation type="submission" date="2013-01" db="EMBL/GenBank/DDBJ databases">
        <title>Draft Genome Sequence of a Mulberry Tree, Morus notabilis C.K. Schneid.</title>
        <authorList>
            <person name="He N."/>
            <person name="Zhao S."/>
        </authorList>
    </citation>
    <scope>NUCLEOTIDE SEQUENCE</scope>
</reference>
<evidence type="ECO:0000256" key="1">
    <source>
        <dbReference type="SAM" id="MobiDB-lite"/>
    </source>
</evidence>
<protein>
    <submittedName>
        <fullName evidence="2">Uncharacterized protein</fullName>
    </submittedName>
</protein>
<dbReference type="EMBL" id="KE343780">
    <property type="protein sequence ID" value="EXB40834.1"/>
    <property type="molecule type" value="Genomic_DNA"/>
</dbReference>
<dbReference type="AlphaFoldDB" id="W9QU93"/>
<proteinExistence type="predicted"/>